<evidence type="ECO:0000256" key="12">
    <source>
        <dbReference type="ARBA" id="ARBA00023242"/>
    </source>
</evidence>
<dbReference type="VEuPathDB" id="FungiDB:GVI51_L04587"/>
<evidence type="ECO:0000256" key="5">
    <source>
        <dbReference type="ARBA" id="ARBA00020497"/>
    </source>
</evidence>
<evidence type="ECO:0000313" key="19">
    <source>
        <dbReference type="Proteomes" id="UP000054886"/>
    </source>
</evidence>
<evidence type="ECO:0000256" key="15">
    <source>
        <dbReference type="ARBA" id="ARBA00047036"/>
    </source>
</evidence>
<reference evidence="18 19" key="1">
    <citation type="submission" date="2015-10" db="EMBL/GenBank/DDBJ databases">
        <title>Draft genomes sequences of Candida glabrata isolates 1A, 1B, 2A, 2B, 3A and 3B.</title>
        <authorList>
            <person name="Haavelsrud O.E."/>
            <person name="Gaustad P."/>
        </authorList>
    </citation>
    <scope>NUCLEOTIDE SEQUENCE [LARGE SCALE GENOMIC DNA]</scope>
    <source>
        <strain evidence="18">910700640</strain>
    </source>
</reference>
<evidence type="ECO:0000256" key="7">
    <source>
        <dbReference type="ARBA" id="ARBA00022490"/>
    </source>
</evidence>
<feature type="compositionally biased region" description="Polar residues" evidence="16">
    <location>
        <begin position="157"/>
        <end position="167"/>
    </location>
</feature>
<keyword evidence="10" id="KW-0995">Kinetochore</keyword>
<keyword evidence="7" id="KW-0963">Cytoplasm</keyword>
<comment type="similarity">
    <text evidence="4">Belongs to the DASH complex DAM1 family.</text>
</comment>
<dbReference type="PANTHER" id="PTHR28113:SF1">
    <property type="entry name" value="DASH COMPLEX SUBUNIT DAM1"/>
    <property type="match status" value="1"/>
</dbReference>
<dbReference type="GO" id="GO:1990758">
    <property type="term" value="P:mitotic sister chromatid biorientation"/>
    <property type="evidence" value="ECO:0007669"/>
    <property type="project" value="EnsemblFungi"/>
</dbReference>
<comment type="subunit">
    <text evidence="15">Component of the DASH complex consisting of ASK1, DAD1, DAD2, DAD3, DAD4, DAM1, DUO1, HSK3, SPC19 and SPC34, with a stoichiometry of one copy of each subunit per complex. Multiple DASH complexes oligomerize to form a ring that encircles spindle microtubules and organizes the rod-like NDC80 complexes of the outer kinetochore. DASH complex oligomerization strengthens microtubule attachments. Within the complex, DAM1 and DUO1 may form the microtubule connections. On cytoplasmic microtubules, DASH complexes appear to form patches instead of rings. Interacts with the outer kinetochore component NDC80; the interaction is direct.</text>
</comment>
<dbReference type="PANTHER" id="PTHR28113">
    <property type="entry name" value="DASH COMPLEX SUBUNIT DAM1"/>
    <property type="match status" value="1"/>
</dbReference>
<dbReference type="InterPro" id="IPR013962">
    <property type="entry name" value="DASH_Dam1"/>
</dbReference>
<name>A0A0W0CZ62_CANGB</name>
<evidence type="ECO:0000256" key="14">
    <source>
        <dbReference type="ARBA" id="ARBA00030453"/>
    </source>
</evidence>
<dbReference type="VEuPathDB" id="FungiDB:GWK60_L10461"/>
<evidence type="ECO:0000256" key="16">
    <source>
        <dbReference type="SAM" id="MobiDB-lite"/>
    </source>
</evidence>
<feature type="region of interest" description="Disordered" evidence="16">
    <location>
        <begin position="1"/>
        <end position="34"/>
    </location>
</feature>
<keyword evidence="11" id="KW-0206">Cytoskeleton</keyword>
<evidence type="ECO:0000256" key="3">
    <source>
        <dbReference type="ARBA" id="ARBA00004629"/>
    </source>
</evidence>
<feature type="region of interest" description="Disordered" evidence="16">
    <location>
        <begin position="133"/>
        <end position="215"/>
    </location>
</feature>
<evidence type="ECO:0000313" key="17">
    <source>
        <dbReference type="EMBL" id="KTB01139.1"/>
    </source>
</evidence>
<dbReference type="GO" id="GO:0098653">
    <property type="term" value="P:centromere clustering"/>
    <property type="evidence" value="ECO:0007669"/>
    <property type="project" value="EnsemblFungi"/>
</dbReference>
<feature type="region of interest" description="Disordered" evidence="16">
    <location>
        <begin position="283"/>
        <end position="307"/>
    </location>
</feature>
<dbReference type="GO" id="GO:0051010">
    <property type="term" value="F:microtubule plus-end binding"/>
    <property type="evidence" value="ECO:0007669"/>
    <property type="project" value="EnsemblFungi"/>
</dbReference>
<dbReference type="GO" id="GO:0051987">
    <property type="term" value="P:positive regulation of attachment of spindle microtubules to kinetochore"/>
    <property type="evidence" value="ECO:0007669"/>
    <property type="project" value="EnsemblFungi"/>
</dbReference>
<accession>A0A0W0CZ62</accession>
<dbReference type="Proteomes" id="UP000054886">
    <property type="component" value="Unassembled WGS sequence"/>
</dbReference>
<dbReference type="GO" id="GO:0042802">
    <property type="term" value="F:identical protein binding"/>
    <property type="evidence" value="ECO:0007669"/>
    <property type="project" value="EnsemblFungi"/>
</dbReference>
<sequence>MSQDIRKEDGVRSATEYKLSMSSNPGSRRSSMADAESFNDDNMVLKNDVLREYLLPQIKDLTDSVVTLDSNMTRLNFIHDNLVDLNESFGSLLYGLMCNSWCVEFPNAPTRFDKEIRLMNEIEELSAEKSKLKSRLNSLREKPNVQTSDEKMKKPSGISQPIFQNPNVRRPRNALNDENLHKFNRENPPVYDDKREADEDTNSEASFVSNPANSKDMQLFANGSSNNDPKSRLRRKSILHTIRNSIASTSDAYDRKKQQGIQMGRVSLGGGAARVVSGRNMFEQQRTTRHSTTGIPNRVVKKRPPFK</sequence>
<organism evidence="18 19">
    <name type="scientific">Candida glabrata</name>
    <name type="common">Yeast</name>
    <name type="synonym">Torulopsis glabrata</name>
    <dbReference type="NCBI Taxonomy" id="5478"/>
    <lineage>
        <taxon>Eukaryota</taxon>
        <taxon>Fungi</taxon>
        <taxon>Dikarya</taxon>
        <taxon>Ascomycota</taxon>
        <taxon>Saccharomycotina</taxon>
        <taxon>Saccharomycetes</taxon>
        <taxon>Saccharomycetales</taxon>
        <taxon>Saccharomycetaceae</taxon>
        <taxon>Nakaseomyces</taxon>
    </lineage>
</organism>
<keyword evidence="12" id="KW-0539">Nucleus</keyword>
<evidence type="ECO:0000256" key="10">
    <source>
        <dbReference type="ARBA" id="ARBA00022838"/>
    </source>
</evidence>
<evidence type="ECO:0000256" key="11">
    <source>
        <dbReference type="ARBA" id="ARBA00023212"/>
    </source>
</evidence>
<feature type="compositionally biased region" description="Polar residues" evidence="16">
    <location>
        <begin position="203"/>
        <end position="215"/>
    </location>
</feature>
<evidence type="ECO:0000256" key="2">
    <source>
        <dbReference type="ARBA" id="ARBA00004186"/>
    </source>
</evidence>
<dbReference type="OrthoDB" id="5586015at2759"/>
<evidence type="ECO:0000313" key="18">
    <source>
        <dbReference type="EMBL" id="KTB04884.1"/>
    </source>
</evidence>
<dbReference type="EMBL" id="LLZZ01000132">
    <property type="protein sequence ID" value="KTB01139.1"/>
    <property type="molecule type" value="Genomic_DNA"/>
</dbReference>
<evidence type="ECO:0000256" key="1">
    <source>
        <dbReference type="ARBA" id="ARBA00004123"/>
    </source>
</evidence>
<dbReference type="GO" id="GO:0031116">
    <property type="term" value="P:positive regulation of microtubule polymerization"/>
    <property type="evidence" value="ECO:0007669"/>
    <property type="project" value="EnsemblFungi"/>
</dbReference>
<keyword evidence="8" id="KW-0493">Microtubule</keyword>
<evidence type="ECO:0000256" key="9">
    <source>
        <dbReference type="ARBA" id="ARBA00022829"/>
    </source>
</evidence>
<dbReference type="GO" id="GO:0044732">
    <property type="term" value="C:mitotic spindle pole body"/>
    <property type="evidence" value="ECO:0007669"/>
    <property type="project" value="TreeGrafter"/>
</dbReference>
<dbReference type="GO" id="GO:1990976">
    <property type="term" value="P:protein transport along microtubule to mitotic spindle pole body"/>
    <property type="evidence" value="ECO:0007669"/>
    <property type="project" value="EnsemblFungi"/>
</dbReference>
<comment type="subcellular location">
    <subcellularLocation>
        <location evidence="3">Chromosome</location>
        <location evidence="3">Centromere</location>
        <location evidence="3">Kinetochore</location>
    </subcellularLocation>
    <subcellularLocation>
        <location evidence="2">Cytoplasm</location>
        <location evidence="2">Cytoskeleton</location>
        <location evidence="2">Spindle</location>
    </subcellularLocation>
    <subcellularLocation>
        <location evidence="1">Nucleus</location>
    </subcellularLocation>
</comment>
<comment type="caution">
    <text evidence="18">The sequence shown here is derived from an EMBL/GenBank/DDBJ whole genome shotgun (WGS) entry which is preliminary data.</text>
</comment>
<gene>
    <name evidence="17" type="ORF">AO440_004639</name>
    <name evidence="18" type="ORF">AO440_004947</name>
</gene>
<dbReference type="AlphaFoldDB" id="A0A0W0CZ62"/>
<evidence type="ECO:0000256" key="8">
    <source>
        <dbReference type="ARBA" id="ARBA00022701"/>
    </source>
</evidence>
<protein>
    <recommendedName>
        <fullName evidence="5">DASH complex subunit DAM1</fullName>
    </recommendedName>
    <alternativeName>
        <fullName evidence="14">Outer kinetochore protein DAM1</fullName>
    </alternativeName>
</protein>
<evidence type="ECO:0000256" key="6">
    <source>
        <dbReference type="ARBA" id="ARBA00022454"/>
    </source>
</evidence>
<evidence type="ECO:0000256" key="13">
    <source>
        <dbReference type="ARBA" id="ARBA00023328"/>
    </source>
</evidence>
<keyword evidence="6" id="KW-0158">Chromosome</keyword>
<dbReference type="GO" id="GO:1990537">
    <property type="term" value="C:mitotic spindle polar microtubule"/>
    <property type="evidence" value="ECO:0007669"/>
    <property type="project" value="TreeGrafter"/>
</dbReference>
<dbReference type="Pfam" id="PF08653">
    <property type="entry name" value="DASH_Dam1"/>
    <property type="match status" value="1"/>
</dbReference>
<dbReference type="GO" id="GO:0042729">
    <property type="term" value="C:DASH complex"/>
    <property type="evidence" value="ECO:0007669"/>
    <property type="project" value="EnsemblFungi"/>
</dbReference>
<evidence type="ECO:0000256" key="4">
    <source>
        <dbReference type="ARBA" id="ARBA00010073"/>
    </source>
</evidence>
<feature type="compositionally biased region" description="Low complexity" evidence="16">
    <location>
        <begin position="20"/>
        <end position="32"/>
    </location>
</feature>
<dbReference type="GO" id="GO:0071459">
    <property type="term" value="P:protein localization to chromosome, centromeric region"/>
    <property type="evidence" value="ECO:0007669"/>
    <property type="project" value="EnsemblFungi"/>
</dbReference>
<feature type="compositionally biased region" description="Basic and acidic residues" evidence="16">
    <location>
        <begin position="178"/>
        <end position="197"/>
    </location>
</feature>
<dbReference type="VEuPathDB" id="FungiDB:B1J91_L04752g"/>
<proteinExistence type="inferred from homology"/>
<keyword evidence="9" id="KW-0159">Chromosome partition</keyword>
<feature type="compositionally biased region" description="Polar residues" evidence="16">
    <location>
        <begin position="283"/>
        <end position="295"/>
    </location>
</feature>
<dbReference type="EMBL" id="LLZZ01000115">
    <property type="protein sequence ID" value="KTB04884.1"/>
    <property type="molecule type" value="Genomic_DNA"/>
</dbReference>
<keyword evidence="13" id="KW-0137">Centromere</keyword>
<dbReference type="VEuPathDB" id="FungiDB:CAGL0L04752g"/>
<feature type="compositionally biased region" description="Basic and acidic residues" evidence="16">
    <location>
        <begin position="1"/>
        <end position="11"/>
    </location>
</feature>
<feature type="compositionally biased region" description="Basic and acidic residues" evidence="16">
    <location>
        <begin position="138"/>
        <end position="153"/>
    </location>
</feature>